<evidence type="ECO:0000256" key="2">
    <source>
        <dbReference type="ARBA" id="ARBA00023277"/>
    </source>
</evidence>
<dbReference type="InterPro" id="IPR052046">
    <property type="entry name" value="GH57_Enzymes"/>
</dbReference>
<evidence type="ECO:0000313" key="4">
    <source>
        <dbReference type="EMBL" id="MCA9392230.1"/>
    </source>
</evidence>
<dbReference type="PANTHER" id="PTHR36306:SF1">
    <property type="entry name" value="ALPHA-AMYLASE-RELATED"/>
    <property type="match status" value="1"/>
</dbReference>
<dbReference type="Proteomes" id="UP000751518">
    <property type="component" value="Unassembled WGS sequence"/>
</dbReference>
<evidence type="ECO:0000259" key="3">
    <source>
        <dbReference type="Pfam" id="PF03065"/>
    </source>
</evidence>
<dbReference type="EMBL" id="JAGQKZ010000029">
    <property type="protein sequence ID" value="MCA9392230.1"/>
    <property type="molecule type" value="Genomic_DNA"/>
</dbReference>
<organism evidence="4 6">
    <name type="scientific">candidate division WWE3 bacterium</name>
    <dbReference type="NCBI Taxonomy" id="2053526"/>
    <lineage>
        <taxon>Bacteria</taxon>
        <taxon>Katanobacteria</taxon>
    </lineage>
</organism>
<evidence type="ECO:0000256" key="1">
    <source>
        <dbReference type="ARBA" id="ARBA00006821"/>
    </source>
</evidence>
<sequence>MITWSPIFHFYQPPTQDSDITKQIVDSTYRPFFQLIKENPSLRLTVNITGSLTLQLNELNMVDVIESVKTLAASGQIEFVRSPIYHPIIPLIPDDVTLRQLEYNTGVIEYYYGADPLSIVLPPELAIDETKLSLLADRYKHCLVDSTSLTTKNNLTDYCGIGIIRSDNDLTNFLRAYPSELNVNKFHDFIEKHYPNSQTIISVNDVELFGHHYEERLELFRDLVHSDWISIKPLSEVIALEQHNEVNELNDVVASSWTTTLNDKADETPFRLWRNPKSALQMQYWNLIDLAYKNLHDTPQPINDEGLRFSSAQKHFDKGVSSCHLYWLSNWPWWNPEIVEEGAKQLISCIRSLPRSQEEKIKAEALYSVFIKDLWTYHWSGKPEEQYEKYDEYYQEFKKSMSLS</sequence>
<reference evidence="4" key="1">
    <citation type="submission" date="2020-04" db="EMBL/GenBank/DDBJ databases">
        <authorList>
            <person name="Zhang T."/>
        </authorList>
    </citation>
    <scope>NUCLEOTIDE SEQUENCE</scope>
    <source>
        <strain evidence="5">HKST-UBA02</strain>
        <strain evidence="4">HKST-UBA03</strain>
    </source>
</reference>
<keyword evidence="2" id="KW-0119">Carbohydrate metabolism</keyword>
<dbReference type="GO" id="GO:0003824">
    <property type="term" value="F:catalytic activity"/>
    <property type="evidence" value="ECO:0007669"/>
    <property type="project" value="InterPro"/>
</dbReference>
<evidence type="ECO:0000313" key="6">
    <source>
        <dbReference type="Proteomes" id="UP000751518"/>
    </source>
</evidence>
<dbReference type="InterPro" id="IPR004300">
    <property type="entry name" value="Glyco_hydro_57_N"/>
</dbReference>
<dbReference type="AlphaFoldDB" id="A0A955RS57"/>
<dbReference type="Pfam" id="PF03065">
    <property type="entry name" value="Glyco_hydro_57"/>
    <property type="match status" value="1"/>
</dbReference>
<dbReference type="Gene3D" id="3.20.110.20">
    <property type="match status" value="1"/>
</dbReference>
<accession>A0A955RS57</accession>
<proteinExistence type="inferred from homology"/>
<protein>
    <recommendedName>
        <fullName evidence="3">Glycoside hydrolase family 57 N-terminal domain-containing protein</fullName>
    </recommendedName>
</protein>
<dbReference type="Proteomes" id="UP000699691">
    <property type="component" value="Unassembled WGS sequence"/>
</dbReference>
<feature type="domain" description="Glycoside hydrolase family 57 N-terminal" evidence="3">
    <location>
        <begin position="23"/>
        <end position="176"/>
    </location>
</feature>
<dbReference type="PANTHER" id="PTHR36306">
    <property type="entry name" value="ALPHA-AMYLASE-RELATED-RELATED"/>
    <property type="match status" value="1"/>
</dbReference>
<evidence type="ECO:0000313" key="5">
    <source>
        <dbReference type="EMBL" id="MCA9397778.1"/>
    </source>
</evidence>
<dbReference type="GO" id="GO:0005975">
    <property type="term" value="P:carbohydrate metabolic process"/>
    <property type="evidence" value="ECO:0007669"/>
    <property type="project" value="InterPro"/>
</dbReference>
<comment type="caution">
    <text evidence="4">The sequence shown here is derived from an EMBL/GenBank/DDBJ whole genome shotgun (WGS) entry which is preliminary data.</text>
</comment>
<dbReference type="EMBL" id="JAGQKY010000138">
    <property type="protein sequence ID" value="MCA9397778.1"/>
    <property type="molecule type" value="Genomic_DNA"/>
</dbReference>
<comment type="similarity">
    <text evidence="1">Belongs to the glycosyl hydrolase 57 family.</text>
</comment>
<dbReference type="InterPro" id="IPR011330">
    <property type="entry name" value="Glyco_hydro/deAcase_b/a-brl"/>
</dbReference>
<name>A0A955RS57_UNCKA</name>
<gene>
    <name evidence="5" type="ORF">KC573_03030</name>
    <name evidence="4" type="ORF">KC614_03445</name>
</gene>
<reference evidence="4" key="2">
    <citation type="journal article" date="2021" name="Microbiome">
        <title>Successional dynamics and alternative stable states in a saline activated sludge microbial community over 9 years.</title>
        <authorList>
            <person name="Wang Y."/>
            <person name="Ye J."/>
            <person name="Ju F."/>
            <person name="Liu L."/>
            <person name="Boyd J.A."/>
            <person name="Deng Y."/>
            <person name="Parks D.H."/>
            <person name="Jiang X."/>
            <person name="Yin X."/>
            <person name="Woodcroft B.J."/>
            <person name="Tyson G.W."/>
            <person name="Hugenholtz P."/>
            <person name="Polz M.F."/>
            <person name="Zhang T."/>
        </authorList>
    </citation>
    <scope>NUCLEOTIDE SEQUENCE</scope>
    <source>
        <strain evidence="5">HKST-UBA02</strain>
        <strain evidence="4">HKST-UBA03</strain>
    </source>
</reference>
<dbReference type="SUPFAM" id="SSF88713">
    <property type="entry name" value="Glycoside hydrolase/deacetylase"/>
    <property type="match status" value="1"/>
</dbReference>